<name>A0A9X1V5P4_9BACL</name>
<reference evidence="7" key="1">
    <citation type="submission" date="2022-03" db="EMBL/GenBank/DDBJ databases">
        <title>Draft Genome Sequence of Firmicute Strain S0AB, a Heterotrophic Iron/Sulfur-Oxidizing Extreme Acidophile.</title>
        <authorList>
            <person name="Vergara E."/>
            <person name="Pakostova E."/>
            <person name="Johnson D.B."/>
            <person name="Holmes D.S."/>
        </authorList>
    </citation>
    <scope>NUCLEOTIDE SEQUENCE</scope>
    <source>
        <strain evidence="7">S0AB</strain>
    </source>
</reference>
<keyword evidence="2" id="KW-0285">Flavoprotein</keyword>
<dbReference type="Proteomes" id="UP001139263">
    <property type="component" value="Unassembled WGS sequence"/>
</dbReference>
<dbReference type="GO" id="GO:0010181">
    <property type="term" value="F:FMN binding"/>
    <property type="evidence" value="ECO:0007669"/>
    <property type="project" value="InterPro"/>
</dbReference>
<organism evidence="7 8">
    <name type="scientific">Sulfoacidibacillus ferrooxidans</name>
    <dbReference type="NCBI Taxonomy" id="2005001"/>
    <lineage>
        <taxon>Bacteria</taxon>
        <taxon>Bacillati</taxon>
        <taxon>Bacillota</taxon>
        <taxon>Bacilli</taxon>
        <taxon>Bacillales</taxon>
        <taxon>Alicyclobacillaceae</taxon>
        <taxon>Sulfoacidibacillus</taxon>
    </lineage>
</organism>
<evidence type="ECO:0000256" key="5">
    <source>
        <dbReference type="SAM" id="Phobius"/>
    </source>
</evidence>
<keyword evidence="8" id="KW-1185">Reference proteome</keyword>
<dbReference type="SUPFAM" id="SSF50475">
    <property type="entry name" value="FMN-binding split barrel"/>
    <property type="match status" value="1"/>
</dbReference>
<sequence length="203" mass="22276">MQFDPTTLKWQDGYKLLTGAIVPRPIAFVSSISSTGVYNLAAFSFFTAVCANPLAIGFTPMRRMDGSKKDTFNNIMETKQFVVHVVTDAIVEAMNETAPEFPADIDEFSVSHLTPIKSTKVNVPRVKESPIALECELWQTVELGDGGPGSSSLVIGKVVQIHVADELVEDMKIDTAALHPVARLAGHHYTRVNSQTIFELVRK</sequence>
<protein>
    <recommendedName>
        <fullName evidence="6">Flavin reductase like domain-containing protein</fullName>
    </recommendedName>
</protein>
<keyword evidence="5" id="KW-0472">Membrane</keyword>
<dbReference type="GO" id="GO:0016646">
    <property type="term" value="F:oxidoreductase activity, acting on the CH-NH group of donors, NAD or NADP as acceptor"/>
    <property type="evidence" value="ECO:0007669"/>
    <property type="project" value="UniProtKB-ARBA"/>
</dbReference>
<dbReference type="SMART" id="SM00903">
    <property type="entry name" value="Flavin_Reduct"/>
    <property type="match status" value="1"/>
</dbReference>
<evidence type="ECO:0000259" key="6">
    <source>
        <dbReference type="SMART" id="SM00903"/>
    </source>
</evidence>
<evidence type="ECO:0000313" key="8">
    <source>
        <dbReference type="Proteomes" id="UP001139263"/>
    </source>
</evidence>
<dbReference type="PANTHER" id="PTHR33798:SF5">
    <property type="entry name" value="FLAVIN REDUCTASE LIKE DOMAIN-CONTAINING PROTEIN"/>
    <property type="match status" value="1"/>
</dbReference>
<dbReference type="AlphaFoldDB" id="A0A9X1V5P4"/>
<dbReference type="Pfam" id="PF01613">
    <property type="entry name" value="Flavin_Reduct"/>
    <property type="match status" value="1"/>
</dbReference>
<dbReference type="EMBL" id="JALBUF010000001">
    <property type="protein sequence ID" value="MCI0181986.1"/>
    <property type="molecule type" value="Genomic_DNA"/>
</dbReference>
<gene>
    <name evidence="7" type="ORF">MM817_00237</name>
</gene>
<evidence type="ECO:0000256" key="1">
    <source>
        <dbReference type="ARBA" id="ARBA00001917"/>
    </source>
</evidence>
<dbReference type="PANTHER" id="PTHR33798">
    <property type="entry name" value="FLAVOPROTEIN OXYGENASE"/>
    <property type="match status" value="1"/>
</dbReference>
<feature type="transmembrane region" description="Helical" evidence="5">
    <location>
        <begin position="37"/>
        <end position="59"/>
    </location>
</feature>
<feature type="domain" description="Flavin reductase like" evidence="6">
    <location>
        <begin position="19"/>
        <end position="176"/>
    </location>
</feature>
<proteinExistence type="inferred from homology"/>
<dbReference type="InterPro" id="IPR012349">
    <property type="entry name" value="Split_barrel_FMN-bd"/>
</dbReference>
<dbReference type="InterPro" id="IPR002563">
    <property type="entry name" value="Flavin_Rdtase-like_dom"/>
</dbReference>
<comment type="similarity">
    <text evidence="4">Belongs to the flavoredoxin family.</text>
</comment>
<comment type="cofactor">
    <cofactor evidence="1">
        <name>FMN</name>
        <dbReference type="ChEBI" id="CHEBI:58210"/>
    </cofactor>
</comment>
<comment type="caution">
    <text evidence="7">The sequence shown here is derived from an EMBL/GenBank/DDBJ whole genome shotgun (WGS) entry which is preliminary data.</text>
</comment>
<evidence type="ECO:0000256" key="3">
    <source>
        <dbReference type="ARBA" id="ARBA00022643"/>
    </source>
</evidence>
<evidence type="ECO:0000256" key="2">
    <source>
        <dbReference type="ARBA" id="ARBA00022630"/>
    </source>
</evidence>
<dbReference type="Gene3D" id="2.30.110.10">
    <property type="entry name" value="Electron Transport, Fmn-binding Protein, Chain A"/>
    <property type="match status" value="1"/>
</dbReference>
<keyword evidence="5" id="KW-0812">Transmembrane</keyword>
<keyword evidence="5" id="KW-1133">Transmembrane helix</keyword>
<dbReference type="RefSeq" id="WP_241711607.1">
    <property type="nucleotide sequence ID" value="NZ_JALBUF010000001.1"/>
</dbReference>
<keyword evidence="3" id="KW-0288">FMN</keyword>
<accession>A0A9X1V5P4</accession>
<evidence type="ECO:0000313" key="7">
    <source>
        <dbReference type="EMBL" id="MCI0181986.1"/>
    </source>
</evidence>
<evidence type="ECO:0000256" key="4">
    <source>
        <dbReference type="ARBA" id="ARBA00038054"/>
    </source>
</evidence>